<proteinExistence type="predicted"/>
<dbReference type="InterPro" id="IPR039422">
    <property type="entry name" value="MarR/SlyA-like"/>
</dbReference>
<feature type="domain" description="HTH marR-type" evidence="1">
    <location>
        <begin position="1"/>
        <end position="143"/>
    </location>
</feature>
<evidence type="ECO:0000313" key="3">
    <source>
        <dbReference type="Proteomes" id="UP000471120"/>
    </source>
</evidence>
<organism evidence="2 3">
    <name type="scientific">Rhodococcus rhodnii</name>
    <dbReference type="NCBI Taxonomy" id="38312"/>
    <lineage>
        <taxon>Bacteria</taxon>
        <taxon>Bacillati</taxon>
        <taxon>Actinomycetota</taxon>
        <taxon>Actinomycetes</taxon>
        <taxon>Mycobacteriales</taxon>
        <taxon>Nocardiaceae</taxon>
        <taxon>Rhodococcus</taxon>
    </lineage>
</organism>
<name>A0A6P2CHJ2_9NOCA</name>
<dbReference type="SMART" id="SM00347">
    <property type="entry name" value="HTH_MARR"/>
    <property type="match status" value="1"/>
</dbReference>
<reference evidence="2 3" key="1">
    <citation type="submission" date="2018-07" db="EMBL/GenBank/DDBJ databases">
        <title>Genome sequence of Rhodococcus rhodnii ATCC 35071 from Rhodnius prolixus.</title>
        <authorList>
            <person name="Patel V."/>
            <person name="Vogel K.J."/>
        </authorList>
    </citation>
    <scope>NUCLEOTIDE SEQUENCE [LARGE SCALE GENOMIC DNA]</scope>
    <source>
        <strain evidence="2 3">ATCC 35071</strain>
    </source>
</reference>
<protein>
    <submittedName>
        <fullName evidence="2">Transcriptional regulator</fullName>
    </submittedName>
</protein>
<gene>
    <name evidence="2" type="ORF">DW322_18590</name>
</gene>
<accession>A0A6P2CHJ2</accession>
<comment type="caution">
    <text evidence="2">The sequence shown here is derived from an EMBL/GenBank/DDBJ whole genome shotgun (WGS) entry which is preliminary data.</text>
</comment>
<dbReference type="EMBL" id="QRCM01000001">
    <property type="protein sequence ID" value="TXG91823.1"/>
    <property type="molecule type" value="Genomic_DNA"/>
</dbReference>
<dbReference type="InterPro" id="IPR036390">
    <property type="entry name" value="WH_DNA-bd_sf"/>
</dbReference>
<dbReference type="InterPro" id="IPR011991">
    <property type="entry name" value="ArsR-like_HTH"/>
</dbReference>
<dbReference type="AlphaFoldDB" id="A0A6P2CHJ2"/>
<dbReference type="GO" id="GO:0003700">
    <property type="term" value="F:DNA-binding transcription factor activity"/>
    <property type="evidence" value="ECO:0007669"/>
    <property type="project" value="InterPro"/>
</dbReference>
<dbReference type="GO" id="GO:0006950">
    <property type="term" value="P:response to stress"/>
    <property type="evidence" value="ECO:0007669"/>
    <property type="project" value="TreeGrafter"/>
</dbReference>
<evidence type="ECO:0000259" key="1">
    <source>
        <dbReference type="PROSITE" id="PS50995"/>
    </source>
</evidence>
<dbReference type="InterPro" id="IPR000835">
    <property type="entry name" value="HTH_MarR-typ"/>
</dbReference>
<sequence>MYAQKESTVNPSDMTRTYRTYLASVVHFHLAAAEAGGLGPSDYQASSMIDLDGPLTTGQLAENLGLSPSATTRVVDRLVAAGIAERRVDPTDRRRTVVAHTGHLPDGLAELLDRVRGPIGEAVASLTEEQQEGLVAYFRAAMEAYTAAARE</sequence>
<dbReference type="CDD" id="cd00090">
    <property type="entry name" value="HTH_ARSR"/>
    <property type="match status" value="1"/>
</dbReference>
<dbReference type="Pfam" id="PF12802">
    <property type="entry name" value="MarR_2"/>
    <property type="match status" value="1"/>
</dbReference>
<dbReference type="SUPFAM" id="SSF46785">
    <property type="entry name" value="Winged helix' DNA-binding domain"/>
    <property type="match status" value="1"/>
</dbReference>
<evidence type="ECO:0000313" key="2">
    <source>
        <dbReference type="EMBL" id="TXG91823.1"/>
    </source>
</evidence>
<dbReference type="Gene3D" id="1.10.10.10">
    <property type="entry name" value="Winged helix-like DNA-binding domain superfamily/Winged helix DNA-binding domain"/>
    <property type="match status" value="1"/>
</dbReference>
<dbReference type="InterPro" id="IPR036388">
    <property type="entry name" value="WH-like_DNA-bd_sf"/>
</dbReference>
<dbReference type="PROSITE" id="PS50995">
    <property type="entry name" value="HTH_MARR_2"/>
    <property type="match status" value="1"/>
</dbReference>
<dbReference type="Proteomes" id="UP000471120">
    <property type="component" value="Unassembled WGS sequence"/>
</dbReference>
<dbReference type="PANTHER" id="PTHR33164">
    <property type="entry name" value="TRANSCRIPTIONAL REGULATOR, MARR FAMILY"/>
    <property type="match status" value="1"/>
</dbReference>
<dbReference type="PANTHER" id="PTHR33164:SF43">
    <property type="entry name" value="HTH-TYPE TRANSCRIPTIONAL REPRESSOR YETL"/>
    <property type="match status" value="1"/>
</dbReference>